<name>A0A846MM81_9BACT</name>
<dbReference type="InterPro" id="IPR004960">
    <property type="entry name" value="LipA_acyltrans"/>
</dbReference>
<dbReference type="EC" id="2.3.1.241" evidence="7"/>
<protein>
    <submittedName>
        <fullName evidence="7">KDO2-lipid IV(A) lauroyltransferase</fullName>
        <ecNumber evidence="7">2.3.1.241</ecNumber>
    </submittedName>
</protein>
<evidence type="ECO:0000256" key="1">
    <source>
        <dbReference type="ARBA" id="ARBA00004533"/>
    </source>
</evidence>
<keyword evidence="8" id="KW-1185">Reference proteome</keyword>
<sequence length="288" mass="33764">MWFLKLLSFLPWRVLYALSDILSFVAFRIIRYRVEVVKDNVRRAFPQLSEGEIKQLSKQFYRNLSDILVETLKLFRMKEADILDRVHIENIKLLCDALQMQRPVVILTTHQGNWEWLQHAVQLQLPETPVYFVYQQLSNAFFDRLMLQLRSRFGAQGIEMKQVFRKALAMSKQATVVALLADQSPRRDSSYEWVSFFGERVAFFNGGAKLAAKLQSPVILGISYRQSRGRYRLVFSYLGQPPYEKEAVSVITQAYAQKLEESLRRQAHNWLWSHKRWKLSAPAEKNAT</sequence>
<keyword evidence="3" id="KW-0997">Cell inner membrane</keyword>
<proteinExistence type="predicted"/>
<evidence type="ECO:0000256" key="5">
    <source>
        <dbReference type="ARBA" id="ARBA00023136"/>
    </source>
</evidence>
<dbReference type="PANTHER" id="PTHR30606">
    <property type="entry name" value="LIPID A BIOSYNTHESIS LAUROYL ACYLTRANSFERASE"/>
    <property type="match status" value="1"/>
</dbReference>
<organism evidence="7 8">
    <name type="scientific">Thermonema lapsum</name>
    <dbReference type="NCBI Taxonomy" id="28195"/>
    <lineage>
        <taxon>Bacteria</taxon>
        <taxon>Pseudomonadati</taxon>
        <taxon>Bacteroidota</taxon>
        <taxon>Cytophagia</taxon>
        <taxon>Cytophagales</taxon>
        <taxon>Thermonemataceae</taxon>
        <taxon>Thermonema</taxon>
    </lineage>
</organism>
<keyword evidence="2" id="KW-1003">Cell membrane</keyword>
<dbReference type="Pfam" id="PF03279">
    <property type="entry name" value="Lip_A_acyltrans"/>
    <property type="match status" value="1"/>
</dbReference>
<accession>A0A846MM81</accession>
<dbReference type="CDD" id="cd07984">
    <property type="entry name" value="LPLAT_LABLAT-like"/>
    <property type="match status" value="1"/>
</dbReference>
<dbReference type="EMBL" id="JAASRN010000001">
    <property type="protein sequence ID" value="NIK72636.1"/>
    <property type="molecule type" value="Genomic_DNA"/>
</dbReference>
<comment type="caution">
    <text evidence="7">The sequence shown here is derived from an EMBL/GenBank/DDBJ whole genome shotgun (WGS) entry which is preliminary data.</text>
</comment>
<dbReference type="GO" id="GO:0005886">
    <property type="term" value="C:plasma membrane"/>
    <property type="evidence" value="ECO:0007669"/>
    <property type="project" value="UniProtKB-SubCell"/>
</dbReference>
<dbReference type="GO" id="GO:0008913">
    <property type="term" value="F:Kdo2-lipid IVA acyltransferase activity"/>
    <property type="evidence" value="ECO:0007669"/>
    <property type="project" value="UniProtKB-EC"/>
</dbReference>
<dbReference type="AlphaFoldDB" id="A0A846MM81"/>
<dbReference type="Proteomes" id="UP000537126">
    <property type="component" value="Unassembled WGS sequence"/>
</dbReference>
<reference evidence="7 8" key="1">
    <citation type="submission" date="2020-03" db="EMBL/GenBank/DDBJ databases">
        <title>Genomic Encyclopedia of Type Strains, Phase IV (KMG-IV): sequencing the most valuable type-strain genomes for metagenomic binning, comparative biology and taxonomic classification.</title>
        <authorList>
            <person name="Goeker M."/>
        </authorList>
    </citation>
    <scope>NUCLEOTIDE SEQUENCE [LARGE SCALE GENOMIC DNA]</scope>
    <source>
        <strain evidence="7 8">DSM 5718</strain>
    </source>
</reference>
<dbReference type="PANTHER" id="PTHR30606:SF10">
    <property type="entry name" value="PHOSPHATIDYLINOSITOL MANNOSIDE ACYLTRANSFERASE"/>
    <property type="match status" value="1"/>
</dbReference>
<keyword evidence="4 7" id="KW-0808">Transferase</keyword>
<dbReference type="GO" id="GO:0009247">
    <property type="term" value="P:glycolipid biosynthetic process"/>
    <property type="evidence" value="ECO:0007669"/>
    <property type="project" value="UniProtKB-ARBA"/>
</dbReference>
<keyword evidence="6 7" id="KW-0012">Acyltransferase</keyword>
<evidence type="ECO:0000313" key="7">
    <source>
        <dbReference type="EMBL" id="NIK72636.1"/>
    </source>
</evidence>
<dbReference type="RefSeq" id="WP_166917955.1">
    <property type="nucleotide sequence ID" value="NZ_JAASRN010000001.1"/>
</dbReference>
<evidence type="ECO:0000313" key="8">
    <source>
        <dbReference type="Proteomes" id="UP000537126"/>
    </source>
</evidence>
<evidence type="ECO:0000256" key="2">
    <source>
        <dbReference type="ARBA" id="ARBA00022475"/>
    </source>
</evidence>
<comment type="subcellular location">
    <subcellularLocation>
        <location evidence="1">Cell inner membrane</location>
    </subcellularLocation>
</comment>
<gene>
    <name evidence="7" type="ORF">FHS56_000122</name>
</gene>
<evidence type="ECO:0000256" key="4">
    <source>
        <dbReference type="ARBA" id="ARBA00022679"/>
    </source>
</evidence>
<keyword evidence="5" id="KW-0472">Membrane</keyword>
<evidence type="ECO:0000256" key="6">
    <source>
        <dbReference type="ARBA" id="ARBA00023315"/>
    </source>
</evidence>
<evidence type="ECO:0000256" key="3">
    <source>
        <dbReference type="ARBA" id="ARBA00022519"/>
    </source>
</evidence>